<dbReference type="EMBL" id="MJBS01000059">
    <property type="protein sequence ID" value="OHE97339.1"/>
    <property type="molecule type" value="Genomic_DNA"/>
</dbReference>
<keyword evidence="3" id="KW-1185">Reference proteome</keyword>
<accession>A0A1G4B7B6</accession>
<gene>
    <name evidence="2" type="ORF">CORC01_07394</name>
</gene>
<comment type="caution">
    <text evidence="2">The sequence shown here is derived from an EMBL/GenBank/DDBJ whole genome shotgun (WGS) entry which is preliminary data.</text>
</comment>
<dbReference type="RefSeq" id="XP_022474494.1">
    <property type="nucleotide sequence ID" value="XM_022619031.1"/>
</dbReference>
<dbReference type="GeneID" id="34560541"/>
<reference evidence="2 3" key="1">
    <citation type="submission" date="2016-09" db="EMBL/GenBank/DDBJ databases">
        <authorList>
            <person name="Capua I."/>
            <person name="De Benedictis P."/>
            <person name="Joannis T."/>
            <person name="Lombin L.H."/>
            <person name="Cattoli G."/>
        </authorList>
    </citation>
    <scope>NUCLEOTIDE SEQUENCE [LARGE SCALE GENOMIC DNA]</scope>
    <source>
        <strain evidence="2 3">IMI 309357</strain>
    </source>
</reference>
<organism evidence="2 3">
    <name type="scientific">Colletotrichum orchidophilum</name>
    <dbReference type="NCBI Taxonomy" id="1209926"/>
    <lineage>
        <taxon>Eukaryota</taxon>
        <taxon>Fungi</taxon>
        <taxon>Dikarya</taxon>
        <taxon>Ascomycota</taxon>
        <taxon>Pezizomycotina</taxon>
        <taxon>Sordariomycetes</taxon>
        <taxon>Hypocreomycetidae</taxon>
        <taxon>Glomerellales</taxon>
        <taxon>Glomerellaceae</taxon>
        <taxon>Colletotrichum</taxon>
    </lineage>
</organism>
<dbReference type="AlphaFoldDB" id="A0A1G4B7B6"/>
<evidence type="ECO:0000256" key="1">
    <source>
        <dbReference type="SAM" id="MobiDB-lite"/>
    </source>
</evidence>
<name>A0A1G4B7B6_9PEZI</name>
<proteinExistence type="predicted"/>
<sequence>MTNSGLEFFPHRYESRTSHVAYRSESWLDFFHGVTDEKRRRRKETPNDTRNAPRMLAFPHRSRCLEQPTVRSRNHRSLTS</sequence>
<dbReference type="Proteomes" id="UP000176998">
    <property type="component" value="Unassembled WGS sequence"/>
</dbReference>
<feature type="region of interest" description="Disordered" evidence="1">
    <location>
        <begin position="38"/>
        <end position="80"/>
    </location>
</feature>
<protein>
    <submittedName>
        <fullName evidence="2">Uncharacterized protein</fullName>
    </submittedName>
</protein>
<evidence type="ECO:0000313" key="2">
    <source>
        <dbReference type="EMBL" id="OHE97339.1"/>
    </source>
</evidence>
<evidence type="ECO:0000313" key="3">
    <source>
        <dbReference type="Proteomes" id="UP000176998"/>
    </source>
</evidence>